<protein>
    <submittedName>
        <fullName evidence="1">Uncharacterized protein</fullName>
    </submittedName>
</protein>
<proteinExistence type="predicted"/>
<name>A0A392UWA8_9FABA</name>
<comment type="caution">
    <text evidence="1">The sequence shown here is derived from an EMBL/GenBank/DDBJ whole genome shotgun (WGS) entry which is preliminary data.</text>
</comment>
<evidence type="ECO:0000313" key="2">
    <source>
        <dbReference type="Proteomes" id="UP000265520"/>
    </source>
</evidence>
<reference evidence="1 2" key="1">
    <citation type="journal article" date="2018" name="Front. Plant Sci.">
        <title>Red Clover (Trifolium pratense) and Zigzag Clover (T. medium) - A Picture of Genomic Similarities and Differences.</title>
        <authorList>
            <person name="Dluhosova J."/>
            <person name="Istvanek J."/>
            <person name="Nedelnik J."/>
            <person name="Repkova J."/>
        </authorList>
    </citation>
    <scope>NUCLEOTIDE SEQUENCE [LARGE SCALE GENOMIC DNA]</scope>
    <source>
        <strain evidence="2">cv. 10/8</strain>
        <tissue evidence="1">Leaf</tissue>
    </source>
</reference>
<accession>A0A392UWA8</accession>
<feature type="non-terminal residue" evidence="1">
    <location>
        <position position="69"/>
    </location>
</feature>
<keyword evidence="2" id="KW-1185">Reference proteome</keyword>
<feature type="non-terminal residue" evidence="1">
    <location>
        <position position="1"/>
    </location>
</feature>
<sequence>FFVLHHLGIFWGNDDLTILHPLQYTEPFGVELDPGIEDLKLINGIIKSKLYTVEDVLPKHPDPFDELGT</sequence>
<dbReference type="AlphaFoldDB" id="A0A392UWA8"/>
<dbReference type="Proteomes" id="UP000265520">
    <property type="component" value="Unassembled WGS sequence"/>
</dbReference>
<gene>
    <name evidence="1" type="ORF">A2U01_0100442</name>
</gene>
<organism evidence="1 2">
    <name type="scientific">Trifolium medium</name>
    <dbReference type="NCBI Taxonomy" id="97028"/>
    <lineage>
        <taxon>Eukaryota</taxon>
        <taxon>Viridiplantae</taxon>
        <taxon>Streptophyta</taxon>
        <taxon>Embryophyta</taxon>
        <taxon>Tracheophyta</taxon>
        <taxon>Spermatophyta</taxon>
        <taxon>Magnoliopsida</taxon>
        <taxon>eudicotyledons</taxon>
        <taxon>Gunneridae</taxon>
        <taxon>Pentapetalae</taxon>
        <taxon>rosids</taxon>
        <taxon>fabids</taxon>
        <taxon>Fabales</taxon>
        <taxon>Fabaceae</taxon>
        <taxon>Papilionoideae</taxon>
        <taxon>50 kb inversion clade</taxon>
        <taxon>NPAAA clade</taxon>
        <taxon>Hologalegina</taxon>
        <taxon>IRL clade</taxon>
        <taxon>Trifolieae</taxon>
        <taxon>Trifolium</taxon>
    </lineage>
</organism>
<evidence type="ECO:0000313" key="1">
    <source>
        <dbReference type="EMBL" id="MCI79171.1"/>
    </source>
</evidence>
<dbReference type="EMBL" id="LXQA010967716">
    <property type="protein sequence ID" value="MCI79171.1"/>
    <property type="molecule type" value="Genomic_DNA"/>
</dbReference>